<keyword evidence="3" id="KW-1133">Transmembrane helix</keyword>
<reference evidence="6" key="1">
    <citation type="journal article" date="2006" name="PLoS Biol.">
        <title>Macronuclear genome sequence of the ciliate Tetrahymena thermophila, a model eukaryote.</title>
        <authorList>
            <person name="Eisen J.A."/>
            <person name="Coyne R.S."/>
            <person name="Wu M."/>
            <person name="Wu D."/>
            <person name="Thiagarajan M."/>
            <person name="Wortman J.R."/>
            <person name="Badger J.H."/>
            <person name="Ren Q."/>
            <person name="Amedeo P."/>
            <person name="Jones K.M."/>
            <person name="Tallon L.J."/>
            <person name="Delcher A.L."/>
            <person name="Salzberg S.L."/>
            <person name="Silva J.C."/>
            <person name="Haas B.J."/>
            <person name="Majoros W.H."/>
            <person name="Farzad M."/>
            <person name="Carlton J.M."/>
            <person name="Smith R.K. Jr."/>
            <person name="Garg J."/>
            <person name="Pearlman R.E."/>
            <person name="Karrer K.M."/>
            <person name="Sun L."/>
            <person name="Manning G."/>
            <person name="Elde N.C."/>
            <person name="Turkewitz A.P."/>
            <person name="Asai D.J."/>
            <person name="Wilkes D.E."/>
            <person name="Wang Y."/>
            <person name="Cai H."/>
            <person name="Collins K."/>
            <person name="Stewart B.A."/>
            <person name="Lee S.R."/>
            <person name="Wilamowska K."/>
            <person name="Weinberg Z."/>
            <person name="Ruzzo W.L."/>
            <person name="Wloga D."/>
            <person name="Gaertig J."/>
            <person name="Frankel J."/>
            <person name="Tsao C.-C."/>
            <person name="Gorovsky M.A."/>
            <person name="Keeling P.J."/>
            <person name="Waller R.F."/>
            <person name="Patron N.J."/>
            <person name="Cherry J.M."/>
            <person name="Stover N.A."/>
            <person name="Krieger C.J."/>
            <person name="del Toro C."/>
            <person name="Ryder H.F."/>
            <person name="Williamson S.C."/>
            <person name="Barbeau R.A."/>
            <person name="Hamilton E.P."/>
            <person name="Orias E."/>
        </authorList>
    </citation>
    <scope>NUCLEOTIDE SEQUENCE [LARGE SCALE GENOMIC DNA]</scope>
    <source>
        <strain evidence="6">SB210</strain>
    </source>
</reference>
<evidence type="ECO:0000256" key="1">
    <source>
        <dbReference type="SAM" id="Coils"/>
    </source>
</evidence>
<gene>
    <name evidence="5" type="ORF">TTHERM_00492670</name>
</gene>
<evidence type="ECO:0000256" key="2">
    <source>
        <dbReference type="SAM" id="MobiDB-lite"/>
    </source>
</evidence>
<keyword evidence="1" id="KW-0175">Coiled coil</keyword>
<feature type="signal peptide" evidence="4">
    <location>
        <begin position="1"/>
        <end position="22"/>
    </location>
</feature>
<evidence type="ECO:0000313" key="5">
    <source>
        <dbReference type="EMBL" id="EAS02914.2"/>
    </source>
</evidence>
<accession>I7LWV1</accession>
<name>I7LWV1_TETTS</name>
<dbReference type="Proteomes" id="UP000009168">
    <property type="component" value="Unassembled WGS sequence"/>
</dbReference>
<feature type="region of interest" description="Disordered" evidence="2">
    <location>
        <begin position="380"/>
        <end position="401"/>
    </location>
</feature>
<dbReference type="EMBL" id="GG662512">
    <property type="protein sequence ID" value="EAS02914.2"/>
    <property type="molecule type" value="Genomic_DNA"/>
</dbReference>
<evidence type="ECO:0000256" key="3">
    <source>
        <dbReference type="SAM" id="Phobius"/>
    </source>
</evidence>
<feature type="coiled-coil region" evidence="1">
    <location>
        <begin position="258"/>
        <end position="288"/>
    </location>
</feature>
<feature type="chain" id="PRO_5003712234" evidence="4">
    <location>
        <begin position="23"/>
        <end position="541"/>
    </location>
</feature>
<protein>
    <submittedName>
        <fullName evidence="5">Transmembrane protein, putative</fullName>
    </submittedName>
</protein>
<organism evidence="5 6">
    <name type="scientific">Tetrahymena thermophila (strain SB210)</name>
    <dbReference type="NCBI Taxonomy" id="312017"/>
    <lineage>
        <taxon>Eukaryota</taxon>
        <taxon>Sar</taxon>
        <taxon>Alveolata</taxon>
        <taxon>Ciliophora</taxon>
        <taxon>Intramacronucleata</taxon>
        <taxon>Oligohymenophorea</taxon>
        <taxon>Hymenostomatida</taxon>
        <taxon>Tetrahymenina</taxon>
        <taxon>Tetrahymenidae</taxon>
        <taxon>Tetrahymena</taxon>
    </lineage>
</organism>
<keyword evidence="3 5" id="KW-0812">Transmembrane</keyword>
<evidence type="ECO:0000313" key="6">
    <source>
        <dbReference type="Proteomes" id="UP000009168"/>
    </source>
</evidence>
<keyword evidence="3" id="KW-0472">Membrane</keyword>
<dbReference type="KEGG" id="tet:TTHERM_00492670"/>
<feature type="region of interest" description="Disordered" evidence="2">
    <location>
        <begin position="512"/>
        <end position="541"/>
    </location>
</feature>
<evidence type="ECO:0000256" key="4">
    <source>
        <dbReference type="SAM" id="SignalP"/>
    </source>
</evidence>
<feature type="transmembrane region" description="Helical" evidence="3">
    <location>
        <begin position="235"/>
        <end position="256"/>
    </location>
</feature>
<keyword evidence="6" id="KW-1185">Reference proteome</keyword>
<keyword evidence="4" id="KW-0732">Signal</keyword>
<dbReference type="AlphaFoldDB" id="I7LWV1"/>
<dbReference type="RefSeq" id="XP_001023159.2">
    <property type="nucleotide sequence ID" value="XM_001023159.2"/>
</dbReference>
<dbReference type="GeneID" id="7835754"/>
<dbReference type="InParanoid" id="I7LWV1"/>
<sequence>MRDIKEISFLFLLLNLVDHLSALTLQINNIFSKNYIYCQQKSCSYIQSSLQDQPTTLLNYNNDILKYNECQANQPSCYLEFYLPFNLVNKQDCDSFCYNNQSFLTNEFQQNKQCNDLCFLRSYQDTIQTQEMQILNQFGDCLDKQNAFQNFDLSNDQVILDINQYQSCIGQTEQCQQYLQNQNLSSFASCFSYCSSRDFITQIFQSHLNSTQSCLNQILGITDSSSSQTINWDQFGLIVGVLCGALILLIAFYKFYLRKKHIQKKKEIEEKNNEAQKVTNNNLKYQNEDMEAANNENQKSPENLNSQEGQLKLNMINIDWTHSQSPKKLFSLNQNMQIDCSPTKFSNSREDTQNNLMKSQFMRSKIDTIFEEIEKERDVKKQKRQQKQEESEQELSKIQQRQANQFSINQTDYCQMLDQLRKNFQEVNENIKEQPILVQNNPALQSQNINKSNQKGKDIVCQIPSQVQQNEDEKEFDNKNTSQELDNNFAKNLQQFLQSVGLQVVQEQLSNKSSQQISGGNKSSTMQEKRVQNLNQKIEIQ</sequence>
<proteinExistence type="predicted"/>